<evidence type="ECO:0000313" key="2">
    <source>
        <dbReference type="EMBL" id="JAD76252.1"/>
    </source>
</evidence>
<organism evidence="2">
    <name type="scientific">Arundo donax</name>
    <name type="common">Giant reed</name>
    <name type="synonym">Donax arundinaceus</name>
    <dbReference type="NCBI Taxonomy" id="35708"/>
    <lineage>
        <taxon>Eukaryota</taxon>
        <taxon>Viridiplantae</taxon>
        <taxon>Streptophyta</taxon>
        <taxon>Embryophyta</taxon>
        <taxon>Tracheophyta</taxon>
        <taxon>Spermatophyta</taxon>
        <taxon>Magnoliopsida</taxon>
        <taxon>Liliopsida</taxon>
        <taxon>Poales</taxon>
        <taxon>Poaceae</taxon>
        <taxon>PACMAD clade</taxon>
        <taxon>Arundinoideae</taxon>
        <taxon>Arundineae</taxon>
        <taxon>Arundo</taxon>
    </lineage>
</organism>
<protein>
    <recommendedName>
        <fullName evidence="3">Secreted protein</fullName>
    </recommendedName>
</protein>
<accession>A0A0A9CXM9</accession>
<reference evidence="2" key="1">
    <citation type="submission" date="2014-09" db="EMBL/GenBank/DDBJ databases">
        <authorList>
            <person name="Magalhaes I.L.F."/>
            <person name="Oliveira U."/>
            <person name="Santos F.R."/>
            <person name="Vidigal T.H.D.A."/>
            <person name="Brescovit A.D."/>
            <person name="Santos A.J."/>
        </authorList>
    </citation>
    <scope>NUCLEOTIDE SEQUENCE</scope>
    <source>
        <tissue evidence="2">Shoot tissue taken approximately 20 cm above the soil surface</tissue>
    </source>
</reference>
<evidence type="ECO:0000256" key="1">
    <source>
        <dbReference type="SAM" id="SignalP"/>
    </source>
</evidence>
<dbReference type="AlphaFoldDB" id="A0A0A9CXM9"/>
<keyword evidence="1" id="KW-0732">Signal</keyword>
<dbReference type="EMBL" id="GBRH01221643">
    <property type="protein sequence ID" value="JAD76252.1"/>
    <property type="molecule type" value="Transcribed_RNA"/>
</dbReference>
<feature type="signal peptide" evidence="1">
    <location>
        <begin position="1"/>
        <end position="23"/>
    </location>
</feature>
<reference evidence="2" key="2">
    <citation type="journal article" date="2015" name="Data Brief">
        <title>Shoot transcriptome of the giant reed, Arundo donax.</title>
        <authorList>
            <person name="Barrero R.A."/>
            <person name="Guerrero F.D."/>
            <person name="Moolhuijzen P."/>
            <person name="Goolsby J.A."/>
            <person name="Tidwell J."/>
            <person name="Bellgard S.E."/>
            <person name="Bellgard M.I."/>
        </authorList>
    </citation>
    <scope>NUCLEOTIDE SEQUENCE</scope>
    <source>
        <tissue evidence="2">Shoot tissue taken approximately 20 cm above the soil surface</tissue>
    </source>
</reference>
<sequence length="131" mass="14615">MKDFLKLSLRMTFHLVLLKTTESVLSRSSSSSSSCFTRKINLHMVVSLVASKIHLRCCASATRSAQTVPLLYSVLAFPRIQRQCLALVRATFVLWLSARNPTTPLPLDLTVESMIMSSSSPWKPSTDLTRT</sequence>
<feature type="chain" id="PRO_5002044689" description="Secreted protein" evidence="1">
    <location>
        <begin position="24"/>
        <end position="131"/>
    </location>
</feature>
<proteinExistence type="predicted"/>
<evidence type="ECO:0008006" key="3">
    <source>
        <dbReference type="Google" id="ProtNLM"/>
    </source>
</evidence>
<name>A0A0A9CXM9_ARUDO</name>